<dbReference type="SMART" id="SM00220">
    <property type="entry name" value="S_TKc"/>
    <property type="match status" value="1"/>
</dbReference>
<gene>
    <name evidence="3" type="ORF">FA15DRAFT_663277</name>
</gene>
<dbReference type="InterPro" id="IPR011009">
    <property type="entry name" value="Kinase-like_dom_sf"/>
</dbReference>
<proteinExistence type="predicted"/>
<evidence type="ECO:0000313" key="4">
    <source>
        <dbReference type="Proteomes" id="UP000307440"/>
    </source>
</evidence>
<dbReference type="Gene3D" id="1.10.510.10">
    <property type="entry name" value="Transferase(Phosphotransferase) domain 1"/>
    <property type="match status" value="1"/>
</dbReference>
<dbReference type="GO" id="GO:0004672">
    <property type="term" value="F:protein kinase activity"/>
    <property type="evidence" value="ECO:0007669"/>
    <property type="project" value="InterPro"/>
</dbReference>
<dbReference type="PANTHER" id="PTHR44167:SF24">
    <property type="entry name" value="SERINE_THREONINE-PROTEIN KINASE CHK2"/>
    <property type="match status" value="1"/>
</dbReference>
<dbReference type="SUPFAM" id="SSF56112">
    <property type="entry name" value="Protein kinase-like (PK-like)"/>
    <property type="match status" value="1"/>
</dbReference>
<feature type="region of interest" description="Disordered" evidence="1">
    <location>
        <begin position="1"/>
        <end position="22"/>
    </location>
</feature>
<evidence type="ECO:0000313" key="3">
    <source>
        <dbReference type="EMBL" id="TFK29965.1"/>
    </source>
</evidence>
<dbReference type="PROSITE" id="PS50011">
    <property type="entry name" value="PROTEIN_KINASE_DOM"/>
    <property type="match status" value="1"/>
</dbReference>
<name>A0A5C3LBC2_COPMA</name>
<evidence type="ECO:0000259" key="2">
    <source>
        <dbReference type="PROSITE" id="PS50011"/>
    </source>
</evidence>
<feature type="domain" description="Protein kinase" evidence="2">
    <location>
        <begin position="70"/>
        <end position="329"/>
    </location>
</feature>
<sequence>MCWDSDIDTLPSPSGSSEASLDDDDVNCRLKPYWSKYHCLFNARGFHLETVRDVKAYYCRLQQAPIHHSIASILETKDGSSRDQELCPDPSLPDNLFRGRRICDGRPFIVKAVHSHSREHEAIRFLSHSPLRDDPRNHTIPVLDIFECYEDRVAFLVMEEWSSHLLSDYDPYCLDVFLSVMRQAIEHVAFMHQHRLAHLDISIRNLVTNCKGQCAFIDFELSRKYDSVANPRIQGYRATEVPPECETREGCDPFKIDVWALGVLILRVCKLGGFHVPELLQLTRPMLNDIPEHRPPMHTVLETYDRMLGPLRQRQRIDYPNNHSNPHVN</sequence>
<protein>
    <recommendedName>
        <fullName evidence="2">Protein kinase domain-containing protein</fullName>
    </recommendedName>
</protein>
<dbReference type="STRING" id="230819.A0A5C3LBC2"/>
<dbReference type="Proteomes" id="UP000307440">
    <property type="component" value="Unassembled WGS sequence"/>
</dbReference>
<reference evidence="3 4" key="1">
    <citation type="journal article" date="2019" name="Nat. Ecol. Evol.">
        <title>Megaphylogeny resolves global patterns of mushroom evolution.</title>
        <authorList>
            <person name="Varga T."/>
            <person name="Krizsan K."/>
            <person name="Foldi C."/>
            <person name="Dima B."/>
            <person name="Sanchez-Garcia M."/>
            <person name="Sanchez-Ramirez S."/>
            <person name="Szollosi G.J."/>
            <person name="Szarkandi J.G."/>
            <person name="Papp V."/>
            <person name="Albert L."/>
            <person name="Andreopoulos W."/>
            <person name="Angelini C."/>
            <person name="Antonin V."/>
            <person name="Barry K.W."/>
            <person name="Bougher N.L."/>
            <person name="Buchanan P."/>
            <person name="Buyck B."/>
            <person name="Bense V."/>
            <person name="Catcheside P."/>
            <person name="Chovatia M."/>
            <person name="Cooper J."/>
            <person name="Damon W."/>
            <person name="Desjardin D."/>
            <person name="Finy P."/>
            <person name="Geml J."/>
            <person name="Haridas S."/>
            <person name="Hughes K."/>
            <person name="Justo A."/>
            <person name="Karasinski D."/>
            <person name="Kautmanova I."/>
            <person name="Kiss B."/>
            <person name="Kocsube S."/>
            <person name="Kotiranta H."/>
            <person name="LaButti K.M."/>
            <person name="Lechner B.E."/>
            <person name="Liimatainen K."/>
            <person name="Lipzen A."/>
            <person name="Lukacs Z."/>
            <person name="Mihaltcheva S."/>
            <person name="Morgado L.N."/>
            <person name="Niskanen T."/>
            <person name="Noordeloos M.E."/>
            <person name="Ohm R.A."/>
            <person name="Ortiz-Santana B."/>
            <person name="Ovrebo C."/>
            <person name="Racz N."/>
            <person name="Riley R."/>
            <person name="Savchenko A."/>
            <person name="Shiryaev A."/>
            <person name="Soop K."/>
            <person name="Spirin V."/>
            <person name="Szebenyi C."/>
            <person name="Tomsovsky M."/>
            <person name="Tulloss R.E."/>
            <person name="Uehling J."/>
            <person name="Grigoriev I.V."/>
            <person name="Vagvolgyi C."/>
            <person name="Papp T."/>
            <person name="Martin F.M."/>
            <person name="Miettinen O."/>
            <person name="Hibbett D.S."/>
            <person name="Nagy L.G."/>
        </authorList>
    </citation>
    <scope>NUCLEOTIDE SEQUENCE [LARGE SCALE GENOMIC DNA]</scope>
    <source>
        <strain evidence="3 4">CBS 121175</strain>
    </source>
</reference>
<dbReference type="OrthoDB" id="3173976at2759"/>
<dbReference type="AlphaFoldDB" id="A0A5C3LBC2"/>
<keyword evidence="4" id="KW-1185">Reference proteome</keyword>
<dbReference type="InterPro" id="IPR000719">
    <property type="entry name" value="Prot_kinase_dom"/>
</dbReference>
<evidence type="ECO:0000256" key="1">
    <source>
        <dbReference type="SAM" id="MobiDB-lite"/>
    </source>
</evidence>
<dbReference type="GO" id="GO:0005524">
    <property type="term" value="F:ATP binding"/>
    <property type="evidence" value="ECO:0007669"/>
    <property type="project" value="InterPro"/>
</dbReference>
<accession>A0A5C3LBC2</accession>
<dbReference type="Pfam" id="PF00069">
    <property type="entry name" value="Pkinase"/>
    <property type="match status" value="1"/>
</dbReference>
<organism evidence="3 4">
    <name type="scientific">Coprinopsis marcescibilis</name>
    <name type="common">Agaric fungus</name>
    <name type="synonym">Psathyrella marcescibilis</name>
    <dbReference type="NCBI Taxonomy" id="230819"/>
    <lineage>
        <taxon>Eukaryota</taxon>
        <taxon>Fungi</taxon>
        <taxon>Dikarya</taxon>
        <taxon>Basidiomycota</taxon>
        <taxon>Agaricomycotina</taxon>
        <taxon>Agaricomycetes</taxon>
        <taxon>Agaricomycetidae</taxon>
        <taxon>Agaricales</taxon>
        <taxon>Agaricineae</taxon>
        <taxon>Psathyrellaceae</taxon>
        <taxon>Coprinopsis</taxon>
    </lineage>
</organism>
<dbReference type="PANTHER" id="PTHR44167">
    <property type="entry name" value="OVARIAN-SPECIFIC SERINE/THREONINE-PROTEIN KINASE LOK-RELATED"/>
    <property type="match status" value="1"/>
</dbReference>
<dbReference type="EMBL" id="ML210147">
    <property type="protein sequence ID" value="TFK29965.1"/>
    <property type="molecule type" value="Genomic_DNA"/>
</dbReference>